<keyword evidence="8" id="KW-0175">Coiled coil</keyword>
<feature type="compositionally biased region" description="Polar residues" evidence="12">
    <location>
        <begin position="1010"/>
        <end position="1031"/>
    </location>
</feature>
<evidence type="ECO:0000256" key="2">
    <source>
        <dbReference type="ARBA" id="ARBA00012513"/>
    </source>
</evidence>
<evidence type="ECO:0000256" key="5">
    <source>
        <dbReference type="ARBA" id="ARBA00022741"/>
    </source>
</evidence>
<name>A0A6J2U4P2_DROLE</name>
<dbReference type="PROSITE" id="PS50011">
    <property type="entry name" value="PROTEIN_KINASE_DOM"/>
    <property type="match status" value="1"/>
</dbReference>
<sequence length="1031" mass="117756">MPSARPGSLKDPEIADLFNKHDPEKIFEDLREIGHGSFGAVYYARCNLNKEIVAIKKMSYTGKQSQEKWQDILKEIRFLRQLNHPNTIEYKGCYLRESTAWLVMEYCVGSASDIIEVHKKPLHEDEIAAICLGVLSGLSYLHTLGRIHRDIKAGNILLTDNGVVKLADFGSAAIKCPANSFVGTPYWMAPEVILAMDEGQYDGKVDVWSLGITCIELAERKPPYFNMNAMSALYHIAQNESPALPKNDWSDAFCNFVDLCLKKMPAERPSSAQLLLHIYVTRPRSVTVLLELIARTKSAVRELDNLNYRKMKKILMVDTCETESAVGDMDDQQDDHAGGDSSKSNSITSEHSIHSMGVSAASSQSSSSNSIPAAAQNHHHIGAHHHQQMAAAMHHHQQQQQQQQLGWSNNANSHQQAGGAGVVSRNSSRQRNLPPLPNIMHSMNNNVTPTNSASVVPAPAPPLPVLPLPASMSHGLSTGTTGSNSGGSPATSSAAGACGDRMPTIQPRYLSTAAAQAAIYAATSASSQQTISNAVNDHGSNFATIRTTSIVTKQQKEHMQEEMHEQMSGYKRMRREHQATLLKLEEKCKVEMETHKGALDKEYETLLHSFTRDLERLETKHQQDVERRAKQTAAAEKKLHKEITAKQEGDRKAFDLNRKKEYKANKERWKRELSMDESTPKRQRDLTLQTQKDTMKQYEAQEEQRLLQAQKQYIELEMRKFKRRRMIMQHELEDQLLRDELSKKQQQLEQAHAMLLKHHEKTQELEYRQQRSVHMLREEQITKQHDTELHNQQDYMDRIKKELVRKHALELRQQPKSLKQKELQIRKQFRETCKTQTKQYKRYKAQVLQTTPKEQQKEVIKQLKEEKHRKMTLLGEQYEQSIADMFQSQSYKLDESQVIECQRTNEQLEYELEMLTAYQNKNKKQAQEQRDRERRELENRVSVRRGLLENKMAGELQQFNQERAERLRMKHEKHAKELEAFDNDSLALGFSNLSLTEVSRETYPDEEGSLSGSMISLAHSHSSTSFPAGSL</sequence>
<keyword evidence="4" id="KW-0808">Transferase</keyword>
<dbReference type="AlphaFoldDB" id="A0A6J2U4P2"/>
<dbReference type="GO" id="GO:0005524">
    <property type="term" value="F:ATP binding"/>
    <property type="evidence" value="ECO:0007669"/>
    <property type="project" value="UniProtKB-UniRule"/>
</dbReference>
<dbReference type="Gene3D" id="1.10.510.10">
    <property type="entry name" value="Transferase(Phosphotransferase) domain 1"/>
    <property type="match status" value="1"/>
</dbReference>
<dbReference type="CDD" id="cd06607">
    <property type="entry name" value="STKc_TAO"/>
    <property type="match status" value="1"/>
</dbReference>
<evidence type="ECO:0000256" key="4">
    <source>
        <dbReference type="ARBA" id="ARBA00022679"/>
    </source>
</evidence>
<comment type="similarity">
    <text evidence="1">Belongs to the protein kinase superfamily. STE Ser/Thr protein kinase family. STE20 subfamily.</text>
</comment>
<comment type="catalytic activity">
    <reaction evidence="9">
        <text>L-threonyl-[protein] + ATP = O-phospho-L-threonyl-[protein] + ADP + H(+)</text>
        <dbReference type="Rhea" id="RHEA:46608"/>
        <dbReference type="Rhea" id="RHEA-COMP:11060"/>
        <dbReference type="Rhea" id="RHEA-COMP:11605"/>
        <dbReference type="ChEBI" id="CHEBI:15378"/>
        <dbReference type="ChEBI" id="CHEBI:30013"/>
        <dbReference type="ChEBI" id="CHEBI:30616"/>
        <dbReference type="ChEBI" id="CHEBI:61977"/>
        <dbReference type="ChEBI" id="CHEBI:456216"/>
        <dbReference type="EC" id="2.7.11.1"/>
    </reaction>
</comment>
<keyword evidence="6 15" id="KW-0418">Kinase</keyword>
<evidence type="ECO:0000256" key="3">
    <source>
        <dbReference type="ARBA" id="ARBA00022527"/>
    </source>
</evidence>
<feature type="compositionally biased region" description="Polar residues" evidence="12">
    <location>
        <begin position="341"/>
        <end position="350"/>
    </location>
</feature>
<dbReference type="Pfam" id="PF00069">
    <property type="entry name" value="Pkinase"/>
    <property type="match status" value="1"/>
</dbReference>
<keyword evidence="5 11" id="KW-0547">Nucleotide-binding</keyword>
<keyword evidence="14" id="KW-1185">Reference proteome</keyword>
<dbReference type="GeneID" id="115629723"/>
<evidence type="ECO:0000313" key="16">
    <source>
        <dbReference type="RefSeq" id="XP_030382108.1"/>
    </source>
</evidence>
<evidence type="ECO:0000256" key="6">
    <source>
        <dbReference type="ARBA" id="ARBA00022777"/>
    </source>
</evidence>
<dbReference type="Gene3D" id="3.30.200.20">
    <property type="entry name" value="Phosphorylase Kinase, domain 1"/>
    <property type="match status" value="1"/>
</dbReference>
<feature type="compositionally biased region" description="Low complexity" evidence="12">
    <location>
        <begin position="359"/>
        <end position="376"/>
    </location>
</feature>
<feature type="compositionally biased region" description="Basic residues" evidence="12">
    <location>
        <begin position="377"/>
        <end position="397"/>
    </location>
</feature>
<dbReference type="InterPro" id="IPR000719">
    <property type="entry name" value="Prot_kinase_dom"/>
</dbReference>
<dbReference type="RefSeq" id="XP_030382108.1">
    <property type="nucleotide sequence ID" value="XM_030526248.1"/>
</dbReference>
<accession>A0A6J2U4P2</accession>
<feature type="region of interest" description="Disordered" evidence="12">
    <location>
        <begin position="473"/>
        <end position="497"/>
    </location>
</feature>
<evidence type="ECO:0000313" key="14">
    <source>
        <dbReference type="Proteomes" id="UP000504634"/>
    </source>
</evidence>
<dbReference type="PANTHER" id="PTHR47167">
    <property type="entry name" value="SERINE/THREONINE-PROTEIN KINASE TAO1-LIKE PROTEIN"/>
    <property type="match status" value="1"/>
</dbReference>
<dbReference type="SUPFAM" id="SSF56112">
    <property type="entry name" value="Protein kinase-like (PK-like)"/>
    <property type="match status" value="1"/>
</dbReference>
<feature type="compositionally biased region" description="Polar residues" evidence="12">
    <location>
        <begin position="405"/>
        <end position="416"/>
    </location>
</feature>
<dbReference type="EC" id="2.7.11.1" evidence="2"/>
<evidence type="ECO:0000256" key="11">
    <source>
        <dbReference type="PROSITE-ProRule" id="PRU10141"/>
    </source>
</evidence>
<dbReference type="PANTHER" id="PTHR47167:SF4">
    <property type="entry name" value="SERINE_THREONINE-PROTEIN KINASE TAO"/>
    <property type="match status" value="1"/>
</dbReference>
<gene>
    <name evidence="15 16" type="primary">LOC115629723</name>
</gene>
<keyword evidence="7 11" id="KW-0067">ATP-binding</keyword>
<feature type="compositionally biased region" description="Basic and acidic residues" evidence="12">
    <location>
        <begin position="619"/>
        <end position="685"/>
    </location>
</feature>
<dbReference type="FunFam" id="3.30.200.20:FF:000029">
    <property type="entry name" value="Serine/threonine-protein kinase TAO2, putative"/>
    <property type="match status" value="1"/>
</dbReference>
<proteinExistence type="inferred from homology"/>
<dbReference type="Proteomes" id="UP000504634">
    <property type="component" value="Unplaced"/>
</dbReference>
<evidence type="ECO:0000256" key="1">
    <source>
        <dbReference type="ARBA" id="ARBA00008874"/>
    </source>
</evidence>
<dbReference type="PROSITE" id="PS00107">
    <property type="entry name" value="PROTEIN_KINASE_ATP"/>
    <property type="match status" value="1"/>
</dbReference>
<feature type="binding site" evidence="11">
    <location>
        <position position="57"/>
    </location>
    <ligand>
        <name>ATP</name>
        <dbReference type="ChEBI" id="CHEBI:30616"/>
    </ligand>
</feature>
<dbReference type="RefSeq" id="XP_030382107.1">
    <property type="nucleotide sequence ID" value="XM_030526247.1"/>
</dbReference>
<dbReference type="SMART" id="SM00220">
    <property type="entry name" value="S_TKc"/>
    <property type="match status" value="1"/>
</dbReference>
<feature type="region of interest" description="Disordered" evidence="12">
    <location>
        <begin position="1003"/>
        <end position="1031"/>
    </location>
</feature>
<dbReference type="GO" id="GO:0004674">
    <property type="term" value="F:protein serine/threonine kinase activity"/>
    <property type="evidence" value="ECO:0007669"/>
    <property type="project" value="UniProtKB-KW"/>
</dbReference>
<feature type="domain" description="Protein kinase" evidence="13">
    <location>
        <begin position="27"/>
        <end position="280"/>
    </location>
</feature>
<evidence type="ECO:0000256" key="10">
    <source>
        <dbReference type="ARBA" id="ARBA00048679"/>
    </source>
</evidence>
<dbReference type="GO" id="GO:0005737">
    <property type="term" value="C:cytoplasm"/>
    <property type="evidence" value="ECO:0007669"/>
    <property type="project" value="TreeGrafter"/>
</dbReference>
<evidence type="ECO:0000259" key="13">
    <source>
        <dbReference type="PROSITE" id="PS50011"/>
    </source>
</evidence>
<organism evidence="14 15">
    <name type="scientific">Drosophila lebanonensis</name>
    <name type="common">Fruit fly</name>
    <name type="synonym">Scaptodrosophila lebanonensis</name>
    <dbReference type="NCBI Taxonomy" id="7225"/>
    <lineage>
        <taxon>Eukaryota</taxon>
        <taxon>Metazoa</taxon>
        <taxon>Ecdysozoa</taxon>
        <taxon>Arthropoda</taxon>
        <taxon>Hexapoda</taxon>
        <taxon>Insecta</taxon>
        <taxon>Pterygota</taxon>
        <taxon>Neoptera</taxon>
        <taxon>Endopterygota</taxon>
        <taxon>Diptera</taxon>
        <taxon>Brachycera</taxon>
        <taxon>Muscomorpha</taxon>
        <taxon>Ephydroidea</taxon>
        <taxon>Drosophilidae</taxon>
        <taxon>Scaptodrosophila</taxon>
    </lineage>
</organism>
<evidence type="ECO:0000256" key="9">
    <source>
        <dbReference type="ARBA" id="ARBA00047899"/>
    </source>
</evidence>
<dbReference type="OrthoDB" id="10016527at2759"/>
<keyword evidence="3" id="KW-0723">Serine/threonine-protein kinase</keyword>
<evidence type="ECO:0000256" key="7">
    <source>
        <dbReference type="ARBA" id="ARBA00022840"/>
    </source>
</evidence>
<comment type="catalytic activity">
    <reaction evidence="10">
        <text>L-seryl-[protein] + ATP = O-phospho-L-seryl-[protein] + ADP + H(+)</text>
        <dbReference type="Rhea" id="RHEA:17989"/>
        <dbReference type="Rhea" id="RHEA-COMP:9863"/>
        <dbReference type="Rhea" id="RHEA-COMP:11604"/>
        <dbReference type="ChEBI" id="CHEBI:15378"/>
        <dbReference type="ChEBI" id="CHEBI:29999"/>
        <dbReference type="ChEBI" id="CHEBI:30616"/>
        <dbReference type="ChEBI" id="CHEBI:83421"/>
        <dbReference type="ChEBI" id="CHEBI:456216"/>
        <dbReference type="EC" id="2.7.11.1"/>
    </reaction>
</comment>
<feature type="region of interest" description="Disordered" evidence="12">
    <location>
        <begin position="619"/>
        <end position="688"/>
    </location>
</feature>
<dbReference type="InterPro" id="IPR017441">
    <property type="entry name" value="Protein_kinase_ATP_BS"/>
</dbReference>
<evidence type="ECO:0000256" key="12">
    <source>
        <dbReference type="SAM" id="MobiDB-lite"/>
    </source>
</evidence>
<feature type="region of interest" description="Disordered" evidence="12">
    <location>
        <begin position="326"/>
        <end position="438"/>
    </location>
</feature>
<protein>
    <recommendedName>
        <fullName evidence="2">non-specific serine/threonine protein kinase</fullName>
        <ecNumber evidence="2">2.7.11.1</ecNumber>
    </recommendedName>
</protein>
<dbReference type="InterPro" id="IPR051234">
    <property type="entry name" value="TAO_STE20_kinase"/>
</dbReference>
<evidence type="ECO:0000313" key="15">
    <source>
        <dbReference type="RefSeq" id="XP_030382107.1"/>
    </source>
</evidence>
<dbReference type="CTD" id="32948"/>
<dbReference type="InterPro" id="IPR011009">
    <property type="entry name" value="Kinase-like_dom_sf"/>
</dbReference>
<reference evidence="15 16" key="1">
    <citation type="submission" date="2025-04" db="UniProtKB">
        <authorList>
            <consortium name="RefSeq"/>
        </authorList>
    </citation>
    <scope>IDENTIFICATION</scope>
    <source>
        <strain evidence="15 16">11010-0011.00</strain>
        <tissue evidence="15 16">Whole body</tissue>
    </source>
</reference>
<evidence type="ECO:0000256" key="8">
    <source>
        <dbReference type="ARBA" id="ARBA00023054"/>
    </source>
</evidence>
<dbReference type="FunFam" id="1.10.510.10:FF:000030">
    <property type="entry name" value="Serine/threonine-protein kinase TAO2, putative"/>
    <property type="match status" value="1"/>
</dbReference>